<evidence type="ECO:0000256" key="5">
    <source>
        <dbReference type="SAM" id="MobiDB-lite"/>
    </source>
</evidence>
<dbReference type="PROSITE" id="PS00518">
    <property type="entry name" value="ZF_RING_1"/>
    <property type="match status" value="1"/>
</dbReference>
<feature type="domain" description="RING-type" evidence="6">
    <location>
        <begin position="27"/>
        <end position="67"/>
    </location>
</feature>
<dbReference type="Pfam" id="PF00097">
    <property type="entry name" value="zf-C3HC4"/>
    <property type="match status" value="1"/>
</dbReference>
<keyword evidence="9" id="KW-1185">Reference proteome</keyword>
<dbReference type="PROSITE" id="PS50135">
    <property type="entry name" value="ZF_ZZ_2"/>
    <property type="match status" value="1"/>
</dbReference>
<accession>A0A067K3L0</accession>
<dbReference type="Gene3D" id="3.30.60.90">
    <property type="match status" value="1"/>
</dbReference>
<evidence type="ECO:0000256" key="4">
    <source>
        <dbReference type="PROSITE-ProRule" id="PRU00228"/>
    </source>
</evidence>
<dbReference type="InterPro" id="IPR000433">
    <property type="entry name" value="Znf_ZZ"/>
</dbReference>
<evidence type="ECO:0000256" key="1">
    <source>
        <dbReference type="ARBA" id="ARBA00022723"/>
    </source>
</evidence>
<evidence type="ECO:0000256" key="3">
    <source>
        <dbReference type="ARBA" id="ARBA00022833"/>
    </source>
</evidence>
<protein>
    <submittedName>
        <fullName evidence="8">Uncharacterized protein</fullName>
    </submittedName>
</protein>
<keyword evidence="2 4" id="KW-0863">Zinc-finger</keyword>
<dbReference type="InterPro" id="IPR043145">
    <property type="entry name" value="Znf_ZZ_sf"/>
</dbReference>
<dbReference type="OrthoDB" id="6270329at2759"/>
<keyword evidence="1" id="KW-0479">Metal-binding</keyword>
<dbReference type="InterPro" id="IPR018957">
    <property type="entry name" value="Znf_C3HC4_RING-type"/>
</dbReference>
<evidence type="ECO:0000256" key="2">
    <source>
        <dbReference type="ARBA" id="ARBA00022771"/>
    </source>
</evidence>
<evidence type="ECO:0000259" key="6">
    <source>
        <dbReference type="PROSITE" id="PS50089"/>
    </source>
</evidence>
<dbReference type="Gene3D" id="3.30.40.10">
    <property type="entry name" value="Zinc/RING finger domain, C3HC4 (zinc finger)"/>
    <property type="match status" value="2"/>
</dbReference>
<keyword evidence="3" id="KW-0862">Zinc</keyword>
<dbReference type="PANTHER" id="PTHR15898">
    <property type="entry name" value="BIFUNCTIONAL APOPTOSIS REGULATOR"/>
    <property type="match status" value="1"/>
</dbReference>
<dbReference type="EMBL" id="KK914893">
    <property type="protein sequence ID" value="KDP26394.1"/>
    <property type="molecule type" value="Genomic_DNA"/>
</dbReference>
<feature type="domain" description="RING-type" evidence="6">
    <location>
        <begin position="170"/>
        <end position="208"/>
    </location>
</feature>
<dbReference type="SUPFAM" id="SSF57850">
    <property type="entry name" value="RING/U-box"/>
    <property type="match status" value="3"/>
</dbReference>
<dbReference type="Proteomes" id="UP000027138">
    <property type="component" value="Unassembled WGS sequence"/>
</dbReference>
<feature type="domain" description="ZZ-type" evidence="7">
    <location>
        <begin position="286"/>
        <end position="350"/>
    </location>
</feature>
<proteinExistence type="predicted"/>
<evidence type="ECO:0000313" key="9">
    <source>
        <dbReference type="Proteomes" id="UP000027138"/>
    </source>
</evidence>
<evidence type="ECO:0000313" key="8">
    <source>
        <dbReference type="EMBL" id="KDP26394.1"/>
    </source>
</evidence>
<dbReference type="FunFam" id="3.30.60.90:FF:000014">
    <property type="entry name" value="E3 ubiquitin-protein ligase PRT1"/>
    <property type="match status" value="1"/>
</dbReference>
<gene>
    <name evidence="8" type="ORF">JCGZ_17552</name>
</gene>
<name>A0A067K3L0_JATCU</name>
<evidence type="ECO:0000259" key="7">
    <source>
        <dbReference type="PROSITE" id="PS50135"/>
    </source>
</evidence>
<dbReference type="Pfam" id="PF00569">
    <property type="entry name" value="ZZ"/>
    <property type="match status" value="1"/>
</dbReference>
<dbReference type="InterPro" id="IPR013083">
    <property type="entry name" value="Znf_RING/FYVE/PHD"/>
</dbReference>
<dbReference type="GO" id="GO:0008270">
    <property type="term" value="F:zinc ion binding"/>
    <property type="evidence" value="ECO:0007669"/>
    <property type="project" value="UniProtKB-KW"/>
</dbReference>
<dbReference type="InterPro" id="IPR001841">
    <property type="entry name" value="Znf_RING"/>
</dbReference>
<dbReference type="STRING" id="180498.A0A067K3L0"/>
<dbReference type="AlphaFoldDB" id="A0A067K3L0"/>
<reference evidence="8 9" key="1">
    <citation type="journal article" date="2014" name="PLoS ONE">
        <title>Global Analysis of Gene Expression Profiles in Physic Nut (Jatropha curcas L.) Seedlings Exposed to Salt Stress.</title>
        <authorList>
            <person name="Zhang L."/>
            <person name="Zhang C."/>
            <person name="Wu P."/>
            <person name="Chen Y."/>
            <person name="Li M."/>
            <person name="Jiang H."/>
            <person name="Wu G."/>
        </authorList>
    </citation>
    <scope>NUCLEOTIDE SEQUENCE [LARGE SCALE GENOMIC DNA]</scope>
    <source>
        <strain evidence="9">cv. GZQX0401</strain>
        <tissue evidence="8">Young leaves</tissue>
    </source>
</reference>
<organism evidence="8 9">
    <name type="scientific">Jatropha curcas</name>
    <name type="common">Barbados nut</name>
    <dbReference type="NCBI Taxonomy" id="180498"/>
    <lineage>
        <taxon>Eukaryota</taxon>
        <taxon>Viridiplantae</taxon>
        <taxon>Streptophyta</taxon>
        <taxon>Embryophyta</taxon>
        <taxon>Tracheophyta</taxon>
        <taxon>Spermatophyta</taxon>
        <taxon>Magnoliopsida</taxon>
        <taxon>eudicotyledons</taxon>
        <taxon>Gunneridae</taxon>
        <taxon>Pentapetalae</taxon>
        <taxon>rosids</taxon>
        <taxon>fabids</taxon>
        <taxon>Malpighiales</taxon>
        <taxon>Euphorbiaceae</taxon>
        <taxon>Crotonoideae</taxon>
        <taxon>Jatropheae</taxon>
        <taxon>Jatropha</taxon>
    </lineage>
</organism>
<dbReference type="GO" id="GO:0043161">
    <property type="term" value="P:proteasome-mediated ubiquitin-dependent protein catabolic process"/>
    <property type="evidence" value="ECO:0007669"/>
    <property type="project" value="TreeGrafter"/>
</dbReference>
<dbReference type="InterPro" id="IPR017907">
    <property type="entry name" value="Znf_RING_CS"/>
</dbReference>
<feature type="region of interest" description="Disordered" evidence="5">
    <location>
        <begin position="374"/>
        <end position="429"/>
    </location>
</feature>
<dbReference type="GO" id="GO:0061630">
    <property type="term" value="F:ubiquitin protein ligase activity"/>
    <property type="evidence" value="ECO:0007669"/>
    <property type="project" value="TreeGrafter"/>
</dbReference>
<dbReference type="FunFam" id="3.30.40.10:FF:000489">
    <property type="entry name" value="E3 ubiquitin-protein ligase PRT1"/>
    <property type="match status" value="1"/>
</dbReference>
<dbReference type="SMART" id="SM00184">
    <property type="entry name" value="RING"/>
    <property type="match status" value="2"/>
</dbReference>
<dbReference type="PROSITE" id="PS50089">
    <property type="entry name" value="ZF_RING_2"/>
    <property type="match status" value="2"/>
</dbReference>
<dbReference type="PANTHER" id="PTHR15898:SF13">
    <property type="entry name" value="BIFUNCTIONAL APOPTOSIS REGULATOR"/>
    <property type="match status" value="1"/>
</dbReference>
<sequence length="429" mass="47243">MGKGEPTATATSTAVESEENISDCFICCICLDLLFKPIVLSCGHVSCFWCVHNCMNGVRASHCPICRRPYNHFPTICQILHFLLLKMYPVAYKRREEQTLVEEKERGCFSPQLNCSACGSHANQEYDHLKDPEHSSSSSLYSNSCSESCSTRTGEPNGNCKQVSVADVQCIACKQLLFRPVILNCGHGYCESCIVGSSDGMLRCQACQSLHPIGCPKVCLDLDHFVQEHFPREYALRREAVQLKQALSDNENPTYSTGASNKDSLLSSIPKAEHLPQVVNSHLKVHYGVGCDFCGMYPIIGDRYQCKDCVEKIGFDLCGDCYNTRSKLPGRFNQQHTPEHKLKLVPPSYPTLMLRLLNEHLVDASLAIVSYDPSEVPEDEYPDSPLSADADDSTQNSLVAADITEGADNPNDTESGGCVGVEGFSSRAT</sequence>